<dbReference type="SUPFAM" id="SSF51366">
    <property type="entry name" value="Ribulose-phoshate binding barrel"/>
    <property type="match status" value="1"/>
</dbReference>
<reference evidence="11 12" key="1">
    <citation type="submission" date="2018-10" db="EMBL/GenBank/DDBJ databases">
        <title>Genomic Encyclopedia of Type Strains, Phase IV (KMG-IV): sequencing the most valuable type-strain genomes for metagenomic binning, comparative biology and taxonomic classification.</title>
        <authorList>
            <person name="Goeker M."/>
        </authorList>
    </citation>
    <scope>NUCLEOTIDE SEQUENCE [LARGE SCALE GENOMIC DNA]</scope>
    <source>
        <strain evidence="11 12">DSM 22653</strain>
    </source>
</reference>
<evidence type="ECO:0000313" key="12">
    <source>
        <dbReference type="Proteomes" id="UP000267019"/>
    </source>
</evidence>
<dbReference type="AlphaFoldDB" id="A0A660KXD5"/>
<dbReference type="HAMAP" id="MF_01014">
    <property type="entry name" value="HisA"/>
    <property type="match status" value="1"/>
</dbReference>
<evidence type="ECO:0000256" key="4">
    <source>
        <dbReference type="ARBA" id="ARBA00009667"/>
    </source>
</evidence>
<evidence type="ECO:0000256" key="6">
    <source>
        <dbReference type="ARBA" id="ARBA00022605"/>
    </source>
</evidence>
<dbReference type="RefSeq" id="WP_170143564.1">
    <property type="nucleotide sequence ID" value="NZ_RBIJ01000002.1"/>
</dbReference>
<comment type="caution">
    <text evidence="11">The sequence shown here is derived from an EMBL/GenBank/DDBJ whole genome shotgun (WGS) entry which is preliminary data.</text>
</comment>
<dbReference type="Pfam" id="PF00977">
    <property type="entry name" value="His_biosynth"/>
    <property type="match status" value="1"/>
</dbReference>
<dbReference type="InterPro" id="IPR006062">
    <property type="entry name" value="His_biosynth"/>
</dbReference>
<feature type="active site" description="Proton donor" evidence="9">
    <location>
        <position position="128"/>
    </location>
</feature>
<evidence type="ECO:0000256" key="7">
    <source>
        <dbReference type="ARBA" id="ARBA00023102"/>
    </source>
</evidence>
<dbReference type="GO" id="GO:0000105">
    <property type="term" value="P:L-histidine biosynthetic process"/>
    <property type="evidence" value="ECO:0007669"/>
    <property type="project" value="UniProtKB-UniRule"/>
</dbReference>
<proteinExistence type="inferred from homology"/>
<evidence type="ECO:0000256" key="8">
    <source>
        <dbReference type="ARBA" id="ARBA00023235"/>
    </source>
</evidence>
<gene>
    <name evidence="9" type="primary">hisA</name>
    <name evidence="11" type="ORF">C7438_0853</name>
</gene>
<comment type="catalytic activity">
    <reaction evidence="1 9">
        <text>1-(5-phospho-beta-D-ribosyl)-5-[(5-phospho-beta-D-ribosylamino)methylideneamino]imidazole-4-carboxamide = 5-[(5-phospho-1-deoxy-D-ribulos-1-ylimino)methylamino]-1-(5-phospho-beta-D-ribosyl)imidazole-4-carboxamide</text>
        <dbReference type="Rhea" id="RHEA:15469"/>
        <dbReference type="ChEBI" id="CHEBI:58435"/>
        <dbReference type="ChEBI" id="CHEBI:58525"/>
        <dbReference type="EC" id="5.3.1.16"/>
    </reaction>
</comment>
<comment type="similarity">
    <text evidence="4 9 10">Belongs to the HisA/HisF family.</text>
</comment>
<name>A0A660KXD5_9BACL</name>
<dbReference type="GO" id="GO:0005737">
    <property type="term" value="C:cytoplasm"/>
    <property type="evidence" value="ECO:0007669"/>
    <property type="project" value="UniProtKB-SubCell"/>
</dbReference>
<protein>
    <recommendedName>
        <fullName evidence="9">1-(5-phosphoribosyl)-5-[(5-phosphoribosylamino)methylideneamino] imidazole-4-carboxamide isomerase</fullName>
        <ecNumber evidence="9">5.3.1.16</ecNumber>
    </recommendedName>
    <alternativeName>
        <fullName evidence="9">Phosphoribosylformimino-5-aminoimidazole carboxamide ribotide isomerase</fullName>
    </alternativeName>
</protein>
<evidence type="ECO:0000256" key="5">
    <source>
        <dbReference type="ARBA" id="ARBA00022490"/>
    </source>
</evidence>
<organism evidence="11 12">
    <name type="scientific">Brockia lithotrophica</name>
    <dbReference type="NCBI Taxonomy" id="933949"/>
    <lineage>
        <taxon>Bacteria</taxon>
        <taxon>Bacillati</taxon>
        <taxon>Bacillota</taxon>
        <taxon>Bacilli</taxon>
        <taxon>Bacillales</taxon>
        <taxon>Bacillales Family X. Incertae Sedis</taxon>
        <taxon>Brockia</taxon>
    </lineage>
</organism>
<dbReference type="PANTHER" id="PTHR43090">
    <property type="entry name" value="1-(5-PHOSPHORIBOSYL)-5-[(5-PHOSPHORIBOSYLAMINO)METHYLIDENEAMINO] IMIDAZOLE-4-CARBOXAMIDE ISOMERASE"/>
    <property type="match status" value="1"/>
</dbReference>
<dbReference type="Gene3D" id="3.20.20.70">
    <property type="entry name" value="Aldolase class I"/>
    <property type="match status" value="1"/>
</dbReference>
<dbReference type="PANTHER" id="PTHR43090:SF2">
    <property type="entry name" value="1-(5-PHOSPHORIBOSYL)-5-[(5-PHOSPHORIBOSYLAMINO)METHYLIDENEAMINO] IMIDAZOLE-4-CARBOXAMIDE ISOMERASE"/>
    <property type="match status" value="1"/>
</dbReference>
<dbReference type="Proteomes" id="UP000267019">
    <property type="component" value="Unassembled WGS sequence"/>
</dbReference>
<sequence>MFTVFPALDILDGEVVSLVRGNPHERLTFGDPLEWADRLTAQGIPYVHLVDLGGAFTGTPQILPLVAQFKARGFRLQVGGGIRDLETFLRYVSLGVDWPVVGTRALTDPAFLREILDRGGERVTVALDVRRGRVQLRGWTEALERDLDDVARELAGAGVRRVLYTDVERDGTLSGVDLEGALVLADRGFSVVIAGGVHTAEDVIRVREYAPRGISGVVVGRAFLEGRIPWELFVPPENAEDVSRERQA</sequence>
<dbReference type="UniPathway" id="UPA00031">
    <property type="reaction ID" value="UER00009"/>
</dbReference>
<keyword evidence="5 9" id="KW-0963">Cytoplasm</keyword>
<dbReference type="InterPro" id="IPR044524">
    <property type="entry name" value="Isoase_HisA-like"/>
</dbReference>
<evidence type="ECO:0000313" key="11">
    <source>
        <dbReference type="EMBL" id="RKQ85460.1"/>
    </source>
</evidence>
<evidence type="ECO:0000256" key="1">
    <source>
        <dbReference type="ARBA" id="ARBA00000901"/>
    </source>
</evidence>
<dbReference type="EC" id="5.3.1.16" evidence="9"/>
<comment type="pathway">
    <text evidence="3 9">Amino-acid biosynthesis; L-histidine biosynthesis; L-histidine from 5-phospho-alpha-D-ribose 1-diphosphate: step 4/9.</text>
</comment>
<dbReference type="InterPro" id="IPR023016">
    <property type="entry name" value="HisA/PriA"/>
</dbReference>
<comment type="subcellular location">
    <subcellularLocation>
        <location evidence="2 9">Cytoplasm</location>
    </subcellularLocation>
</comment>
<dbReference type="GO" id="GO:0003949">
    <property type="term" value="F:1-(5-phosphoribosyl)-5-[(5-phosphoribosylamino)methylideneamino]imidazole-4-carboxamide isomerase activity"/>
    <property type="evidence" value="ECO:0007669"/>
    <property type="project" value="UniProtKB-UniRule"/>
</dbReference>
<keyword evidence="6 9" id="KW-0028">Amino-acid biosynthesis</keyword>
<accession>A0A660KXD5</accession>
<keyword evidence="7 9" id="KW-0368">Histidine biosynthesis</keyword>
<dbReference type="InterPro" id="IPR013785">
    <property type="entry name" value="Aldolase_TIM"/>
</dbReference>
<dbReference type="GO" id="GO:0000162">
    <property type="term" value="P:L-tryptophan biosynthetic process"/>
    <property type="evidence" value="ECO:0007669"/>
    <property type="project" value="TreeGrafter"/>
</dbReference>
<evidence type="ECO:0000256" key="2">
    <source>
        <dbReference type="ARBA" id="ARBA00004496"/>
    </source>
</evidence>
<keyword evidence="12" id="KW-1185">Reference proteome</keyword>
<keyword evidence="8 9" id="KW-0413">Isomerase</keyword>
<evidence type="ECO:0000256" key="10">
    <source>
        <dbReference type="RuleBase" id="RU003657"/>
    </source>
</evidence>
<evidence type="ECO:0000256" key="3">
    <source>
        <dbReference type="ARBA" id="ARBA00005133"/>
    </source>
</evidence>
<dbReference type="InterPro" id="IPR011060">
    <property type="entry name" value="RibuloseP-bd_barrel"/>
</dbReference>
<dbReference type="CDD" id="cd04732">
    <property type="entry name" value="HisA"/>
    <property type="match status" value="1"/>
</dbReference>
<dbReference type="EMBL" id="RBIJ01000002">
    <property type="protein sequence ID" value="RKQ85460.1"/>
    <property type="molecule type" value="Genomic_DNA"/>
</dbReference>
<evidence type="ECO:0000256" key="9">
    <source>
        <dbReference type="HAMAP-Rule" id="MF_01014"/>
    </source>
</evidence>
<feature type="active site" description="Proton acceptor" evidence="9">
    <location>
        <position position="9"/>
    </location>
</feature>